<dbReference type="Gene3D" id="3.40.50.1820">
    <property type="entry name" value="alpha/beta hydrolase"/>
    <property type="match status" value="1"/>
</dbReference>
<keyword evidence="1" id="KW-0378">Hydrolase</keyword>
<proteinExistence type="predicted"/>
<dbReference type="EMBL" id="JAGPXC010000003">
    <property type="protein sequence ID" value="KAH6656132.1"/>
    <property type="molecule type" value="Genomic_DNA"/>
</dbReference>
<sequence>MGHAQQCPTGSGIGMIVARASTEAPGTGIIGGVADDVASQIPGSTITSVDYPATLQNYQSSEAQGVAAMTQLVRNFTTNCPGAKMVLMGYSQGAQVTMDVLLAAVVLMGDPSYTPDQTFNAGTATNAGRFPRQDVAACGAVTSRIASFCNTDDTFCDSGNNLQVHLSYIQTNGPDASKFIISKVKTNQTAA</sequence>
<comment type="caution">
    <text evidence="3">The sequence shown here is derived from an EMBL/GenBank/DDBJ whole genome shotgun (WGS) entry which is preliminary data.</text>
</comment>
<dbReference type="GeneID" id="70136098"/>
<dbReference type="GO" id="GO:0052689">
    <property type="term" value="F:carboxylic ester hydrolase activity"/>
    <property type="evidence" value="ECO:0007669"/>
    <property type="project" value="UniProtKB-ARBA"/>
</dbReference>
<keyword evidence="2" id="KW-1015">Disulfide bond</keyword>
<evidence type="ECO:0000313" key="4">
    <source>
        <dbReference type="Proteomes" id="UP000758603"/>
    </source>
</evidence>
<dbReference type="Pfam" id="PF01083">
    <property type="entry name" value="Cutinase"/>
    <property type="match status" value="1"/>
</dbReference>
<name>A0A9P8UPT7_9PEZI</name>
<dbReference type="PANTHER" id="PTHR33630">
    <property type="entry name" value="CUTINASE RV1984C-RELATED-RELATED"/>
    <property type="match status" value="1"/>
</dbReference>
<evidence type="ECO:0000313" key="3">
    <source>
        <dbReference type="EMBL" id="KAH6656132.1"/>
    </source>
</evidence>
<dbReference type="InterPro" id="IPR000675">
    <property type="entry name" value="Cutinase/axe"/>
</dbReference>
<dbReference type="RefSeq" id="XP_045960397.1">
    <property type="nucleotide sequence ID" value="XM_046107207.1"/>
</dbReference>
<accession>A0A9P8UPT7</accession>
<dbReference type="SMART" id="SM01110">
    <property type="entry name" value="Cutinase"/>
    <property type="match status" value="1"/>
</dbReference>
<dbReference type="InterPro" id="IPR029058">
    <property type="entry name" value="AB_hydrolase_fold"/>
</dbReference>
<protein>
    <submittedName>
        <fullName evidence="3">Cutinase</fullName>
    </submittedName>
</protein>
<dbReference type="PANTHER" id="PTHR33630:SF9">
    <property type="entry name" value="CUTINASE 4"/>
    <property type="match status" value="1"/>
</dbReference>
<gene>
    <name evidence="3" type="ORF">BKA67DRAFT_658013</name>
</gene>
<organism evidence="3 4">
    <name type="scientific">Truncatella angustata</name>
    <dbReference type="NCBI Taxonomy" id="152316"/>
    <lineage>
        <taxon>Eukaryota</taxon>
        <taxon>Fungi</taxon>
        <taxon>Dikarya</taxon>
        <taxon>Ascomycota</taxon>
        <taxon>Pezizomycotina</taxon>
        <taxon>Sordariomycetes</taxon>
        <taxon>Xylariomycetidae</taxon>
        <taxon>Amphisphaeriales</taxon>
        <taxon>Sporocadaceae</taxon>
        <taxon>Truncatella</taxon>
    </lineage>
</organism>
<evidence type="ECO:0000256" key="1">
    <source>
        <dbReference type="ARBA" id="ARBA00022801"/>
    </source>
</evidence>
<reference evidence="3" key="1">
    <citation type="journal article" date="2021" name="Nat. Commun.">
        <title>Genetic determinants of endophytism in the Arabidopsis root mycobiome.</title>
        <authorList>
            <person name="Mesny F."/>
            <person name="Miyauchi S."/>
            <person name="Thiergart T."/>
            <person name="Pickel B."/>
            <person name="Atanasova L."/>
            <person name="Karlsson M."/>
            <person name="Huettel B."/>
            <person name="Barry K.W."/>
            <person name="Haridas S."/>
            <person name="Chen C."/>
            <person name="Bauer D."/>
            <person name="Andreopoulos W."/>
            <person name="Pangilinan J."/>
            <person name="LaButti K."/>
            <person name="Riley R."/>
            <person name="Lipzen A."/>
            <person name="Clum A."/>
            <person name="Drula E."/>
            <person name="Henrissat B."/>
            <person name="Kohler A."/>
            <person name="Grigoriev I.V."/>
            <person name="Martin F.M."/>
            <person name="Hacquard S."/>
        </authorList>
    </citation>
    <scope>NUCLEOTIDE SEQUENCE</scope>
    <source>
        <strain evidence="3">MPI-SDFR-AT-0073</strain>
    </source>
</reference>
<dbReference type="AlphaFoldDB" id="A0A9P8UPT7"/>
<keyword evidence="4" id="KW-1185">Reference proteome</keyword>
<dbReference type="OrthoDB" id="2586582at2759"/>
<dbReference type="Proteomes" id="UP000758603">
    <property type="component" value="Unassembled WGS sequence"/>
</dbReference>
<dbReference type="SUPFAM" id="SSF53474">
    <property type="entry name" value="alpha/beta-Hydrolases"/>
    <property type="match status" value="1"/>
</dbReference>
<evidence type="ECO:0000256" key="2">
    <source>
        <dbReference type="ARBA" id="ARBA00023157"/>
    </source>
</evidence>